<sequence length="84" mass="9685">MDPHQRCVGKSIFLMSGRRRLNCVKKCGLSYCLNKKKAAYLQQLVKIHYSTPALVKEISSRPIPLGNPNTGLEWKEKRTHHFHP</sequence>
<name>A0ABP0V332_9BRYO</name>
<reference evidence="1" key="1">
    <citation type="submission" date="2024-02" db="EMBL/GenBank/DDBJ databases">
        <authorList>
            <consortium name="ELIXIR-Norway"/>
            <consortium name="Elixir Norway"/>
        </authorList>
    </citation>
    <scope>NUCLEOTIDE SEQUENCE</scope>
</reference>
<keyword evidence="2" id="KW-1185">Reference proteome</keyword>
<organism evidence="1 2">
    <name type="scientific">Sphagnum troendelagicum</name>
    <dbReference type="NCBI Taxonomy" id="128251"/>
    <lineage>
        <taxon>Eukaryota</taxon>
        <taxon>Viridiplantae</taxon>
        <taxon>Streptophyta</taxon>
        <taxon>Embryophyta</taxon>
        <taxon>Bryophyta</taxon>
        <taxon>Sphagnophytina</taxon>
        <taxon>Sphagnopsida</taxon>
        <taxon>Sphagnales</taxon>
        <taxon>Sphagnaceae</taxon>
        <taxon>Sphagnum</taxon>
    </lineage>
</organism>
<proteinExistence type="predicted"/>
<evidence type="ECO:0000313" key="2">
    <source>
        <dbReference type="Proteomes" id="UP001497512"/>
    </source>
</evidence>
<dbReference type="Proteomes" id="UP001497512">
    <property type="component" value="Chromosome 9"/>
</dbReference>
<evidence type="ECO:0000313" key="1">
    <source>
        <dbReference type="EMBL" id="CAK9236870.1"/>
    </source>
</evidence>
<gene>
    <name evidence="1" type="ORF">CSSPTR1EN2_LOCUS23270</name>
</gene>
<dbReference type="EMBL" id="OZ019901">
    <property type="protein sequence ID" value="CAK9236870.1"/>
    <property type="molecule type" value="Genomic_DNA"/>
</dbReference>
<protein>
    <submittedName>
        <fullName evidence="1">Uncharacterized protein</fullName>
    </submittedName>
</protein>
<accession>A0ABP0V332</accession>